<dbReference type="EMBL" id="DSEE01000021">
    <property type="protein sequence ID" value="HER39644.1"/>
    <property type="molecule type" value="Genomic_DNA"/>
</dbReference>
<comment type="caution">
    <text evidence="2">The sequence shown here is derived from an EMBL/GenBank/DDBJ whole genome shotgun (WGS) entry which is preliminary data.</text>
</comment>
<organism evidence="2">
    <name type="scientific">Salinimicrobium catena</name>
    <dbReference type="NCBI Taxonomy" id="390640"/>
    <lineage>
        <taxon>Bacteria</taxon>
        <taxon>Pseudomonadati</taxon>
        <taxon>Bacteroidota</taxon>
        <taxon>Flavobacteriia</taxon>
        <taxon>Flavobacteriales</taxon>
        <taxon>Flavobacteriaceae</taxon>
        <taxon>Salinimicrobium</taxon>
    </lineage>
</organism>
<proteinExistence type="predicted"/>
<accession>A0A7C2M3H5</accession>
<keyword evidence="2" id="KW-0418">Kinase</keyword>
<name>A0A7C2M3H5_9FLAO</name>
<dbReference type="GO" id="GO:0006799">
    <property type="term" value="P:polyphosphate biosynthetic process"/>
    <property type="evidence" value="ECO:0007669"/>
    <property type="project" value="InterPro"/>
</dbReference>
<dbReference type="InterPro" id="IPR036832">
    <property type="entry name" value="PPK_N_dom_sf"/>
</dbReference>
<dbReference type="AlphaFoldDB" id="A0A7C2M3H5"/>
<dbReference type="GO" id="GO:0009358">
    <property type="term" value="C:polyphosphate kinase complex"/>
    <property type="evidence" value="ECO:0007669"/>
    <property type="project" value="InterPro"/>
</dbReference>
<evidence type="ECO:0000259" key="1">
    <source>
        <dbReference type="Pfam" id="PF13089"/>
    </source>
</evidence>
<dbReference type="PANTHER" id="PTHR30218">
    <property type="entry name" value="POLYPHOSPHATE KINASE"/>
    <property type="match status" value="1"/>
</dbReference>
<gene>
    <name evidence="2" type="ORF">ENO10_00310</name>
</gene>
<reference evidence="2" key="1">
    <citation type="journal article" date="2020" name="mSystems">
        <title>Genome- and Community-Level Interaction Insights into Carbon Utilization and Element Cycling Functions of Hydrothermarchaeota in Hydrothermal Sediment.</title>
        <authorList>
            <person name="Zhou Z."/>
            <person name="Liu Y."/>
            <person name="Xu W."/>
            <person name="Pan J."/>
            <person name="Luo Z.H."/>
            <person name="Li M."/>
        </authorList>
    </citation>
    <scope>NUCLEOTIDE SEQUENCE [LARGE SCALE GENOMIC DNA]</scope>
    <source>
        <strain evidence="2">SpSt-1235</strain>
    </source>
</reference>
<feature type="domain" description="Polyphosphate kinase N-terminal" evidence="1">
    <location>
        <begin position="6"/>
        <end position="111"/>
    </location>
</feature>
<dbReference type="PANTHER" id="PTHR30218:SF0">
    <property type="entry name" value="POLYPHOSPHATE KINASE"/>
    <property type="match status" value="1"/>
</dbReference>
<sequence length="119" mass="13657">MENNQYINRELSWLQFNARVLQEAADKTVPLIERLRFLGIFSNNLDEFFKVRYATIKRIDLAGKGGKSVLGGIKANKLLEEITQIVIDQQSESLNILASIQSKLKEHNIFIINEKQVPK</sequence>
<feature type="non-terminal residue" evidence="2">
    <location>
        <position position="119"/>
    </location>
</feature>
<dbReference type="SUPFAM" id="SSF140356">
    <property type="entry name" value="PPK N-terminal domain-like"/>
    <property type="match status" value="1"/>
</dbReference>
<evidence type="ECO:0000313" key="2">
    <source>
        <dbReference type="EMBL" id="HER39644.1"/>
    </source>
</evidence>
<dbReference type="Gene3D" id="1.20.58.310">
    <property type="entry name" value="Polyphosphate kinase N-terminal domain"/>
    <property type="match status" value="1"/>
</dbReference>
<dbReference type="Proteomes" id="UP000885753">
    <property type="component" value="Unassembled WGS sequence"/>
</dbReference>
<dbReference type="GO" id="GO:0008976">
    <property type="term" value="F:polyphosphate kinase activity"/>
    <property type="evidence" value="ECO:0007669"/>
    <property type="project" value="InterPro"/>
</dbReference>
<protein>
    <submittedName>
        <fullName evidence="2">Polyphosphate kinase 1</fullName>
    </submittedName>
</protein>
<keyword evidence="2" id="KW-0808">Transferase</keyword>
<dbReference type="InterPro" id="IPR003414">
    <property type="entry name" value="PP_kinase"/>
</dbReference>
<dbReference type="InterPro" id="IPR025198">
    <property type="entry name" value="PPK_N_dom"/>
</dbReference>
<dbReference type="Pfam" id="PF13089">
    <property type="entry name" value="PP_kinase_N"/>
    <property type="match status" value="1"/>
</dbReference>